<dbReference type="InterPro" id="IPR005607">
    <property type="entry name" value="BSD_dom"/>
</dbReference>
<dbReference type="SUPFAM" id="SSF140383">
    <property type="entry name" value="BSD domain-like"/>
    <property type="match status" value="1"/>
</dbReference>
<protein>
    <submittedName>
        <fullName evidence="3">BSD domain containing protein</fullName>
    </submittedName>
</protein>
<organism evidence="3 4">
    <name type="scientific">Senna tora</name>
    <dbReference type="NCBI Taxonomy" id="362788"/>
    <lineage>
        <taxon>Eukaryota</taxon>
        <taxon>Viridiplantae</taxon>
        <taxon>Streptophyta</taxon>
        <taxon>Embryophyta</taxon>
        <taxon>Tracheophyta</taxon>
        <taxon>Spermatophyta</taxon>
        <taxon>Magnoliopsida</taxon>
        <taxon>eudicotyledons</taxon>
        <taxon>Gunneridae</taxon>
        <taxon>Pentapetalae</taxon>
        <taxon>rosids</taxon>
        <taxon>fabids</taxon>
        <taxon>Fabales</taxon>
        <taxon>Fabaceae</taxon>
        <taxon>Caesalpinioideae</taxon>
        <taxon>Cassia clade</taxon>
        <taxon>Senna</taxon>
    </lineage>
</organism>
<evidence type="ECO:0000259" key="2">
    <source>
        <dbReference type="PROSITE" id="PS50858"/>
    </source>
</evidence>
<dbReference type="OrthoDB" id="2021158at2759"/>
<feature type="compositionally biased region" description="Polar residues" evidence="1">
    <location>
        <begin position="494"/>
        <end position="509"/>
    </location>
</feature>
<accession>A0A834W8X5</accession>
<feature type="compositionally biased region" description="Polar residues" evidence="1">
    <location>
        <begin position="477"/>
        <end position="486"/>
    </location>
</feature>
<dbReference type="PANTHER" id="PTHR31923">
    <property type="entry name" value="BSD DOMAIN-CONTAINING PROTEIN"/>
    <property type="match status" value="1"/>
</dbReference>
<dbReference type="PANTHER" id="PTHR31923:SF4">
    <property type="entry name" value="BSD DOMAIN-CONTAINING PROTEIN"/>
    <property type="match status" value="1"/>
</dbReference>
<dbReference type="EMBL" id="JAAIUW010000011">
    <property type="protein sequence ID" value="KAF7809946.1"/>
    <property type="molecule type" value="Genomic_DNA"/>
</dbReference>
<feature type="region of interest" description="Disordered" evidence="1">
    <location>
        <begin position="404"/>
        <end position="526"/>
    </location>
</feature>
<feature type="region of interest" description="Disordered" evidence="1">
    <location>
        <begin position="1"/>
        <end position="62"/>
    </location>
</feature>
<dbReference type="InterPro" id="IPR035925">
    <property type="entry name" value="BSD_dom_sf"/>
</dbReference>
<name>A0A834W8X5_9FABA</name>
<feature type="compositionally biased region" description="Basic and acidic residues" evidence="1">
    <location>
        <begin position="303"/>
        <end position="312"/>
    </location>
</feature>
<dbReference type="PROSITE" id="PS50858">
    <property type="entry name" value="BSD"/>
    <property type="match status" value="1"/>
</dbReference>
<comment type="caution">
    <text evidence="3">The sequence shown here is derived from an EMBL/GenBank/DDBJ whole genome shotgun (WGS) entry which is preliminary data.</text>
</comment>
<gene>
    <name evidence="3" type="ORF">G2W53_036689</name>
</gene>
<dbReference type="AlphaFoldDB" id="A0A834W8X5"/>
<feature type="compositionally biased region" description="Acidic residues" evidence="1">
    <location>
        <begin position="440"/>
        <end position="456"/>
    </location>
</feature>
<proteinExistence type="predicted"/>
<feature type="compositionally biased region" description="Polar residues" evidence="1">
    <location>
        <begin position="331"/>
        <end position="345"/>
    </location>
</feature>
<dbReference type="Proteomes" id="UP000634136">
    <property type="component" value="Unassembled WGS sequence"/>
</dbReference>
<reference evidence="3" key="1">
    <citation type="submission" date="2020-09" db="EMBL/GenBank/DDBJ databases">
        <title>Genome-Enabled Discovery of Anthraquinone Biosynthesis in Senna tora.</title>
        <authorList>
            <person name="Kang S.-H."/>
            <person name="Pandey R.P."/>
            <person name="Lee C.-M."/>
            <person name="Sim J.-S."/>
            <person name="Jeong J.-T."/>
            <person name="Choi B.-S."/>
            <person name="Jung M."/>
            <person name="Ginzburg D."/>
            <person name="Zhao K."/>
            <person name="Won S.Y."/>
            <person name="Oh T.-J."/>
            <person name="Yu Y."/>
            <person name="Kim N.-H."/>
            <person name="Lee O.R."/>
            <person name="Lee T.-H."/>
            <person name="Bashyal P."/>
            <person name="Kim T.-S."/>
            <person name="Lee W.-H."/>
            <person name="Kawkins C."/>
            <person name="Kim C.-K."/>
            <person name="Kim J.S."/>
            <person name="Ahn B.O."/>
            <person name="Rhee S.Y."/>
            <person name="Sohng J.K."/>
        </authorList>
    </citation>
    <scope>NUCLEOTIDE SEQUENCE</scope>
    <source>
        <tissue evidence="3">Leaf</tissue>
    </source>
</reference>
<feature type="region of interest" description="Disordered" evidence="1">
    <location>
        <begin position="80"/>
        <end position="107"/>
    </location>
</feature>
<sequence length="526" mass="57964">MSWLARSIANSLRIDDDDDDDDAHNANTRNDNGGDLNSPHKSDSEAVHPNSQSPPPPRGVREDLSELTKTISGKFWGVASFLAPPPDSSHPQTRISDPEPSDQSSHQVDDEAIIAGIRNDFSEISGKLKDGISQLSSNKTVHEITKFASSFLQFGSEEKRSLEEYGLEGVVGLTEEVAAFARNIAMHPETWLDFPLSDDEDSDETDFSYLRKLRIHFSIAAIWLVPIDFELSDVQQEHALAIERVAPRLAALRMELCPEHLSDGCFWKIYFVLLHPRLNKNDADLLSTPQIVGARAVLTRELDKRNKEKQESESSAGVNHSKENEQHLSIPRSSQLESAPLQTSAAEAAPSLVVPNDEMEKHPVQSTEIPMIDKPIVEETHVNILSEEKEIPVNRTVQVPSVSANRSLDEIEEDDTDDWLKEEDSSEMVRPSGASIGTGNDDDDVSFSDLEEDDGDIPASYKKATPGPDSSKEDSQGWVQLSQGSPNCGKDINSAASKHTGSEHTSSNSETKDSSDWLNVDDIDVI</sequence>
<feature type="domain" description="BSD" evidence="2">
    <location>
        <begin position="233"/>
        <end position="278"/>
    </location>
</feature>
<evidence type="ECO:0000256" key="1">
    <source>
        <dbReference type="SAM" id="MobiDB-lite"/>
    </source>
</evidence>
<feature type="compositionally biased region" description="Polar residues" evidence="1">
    <location>
        <begin position="89"/>
        <end position="106"/>
    </location>
</feature>
<feature type="region of interest" description="Disordered" evidence="1">
    <location>
        <begin position="303"/>
        <end position="368"/>
    </location>
</feature>
<evidence type="ECO:0000313" key="3">
    <source>
        <dbReference type="EMBL" id="KAF7809946.1"/>
    </source>
</evidence>
<evidence type="ECO:0000313" key="4">
    <source>
        <dbReference type="Proteomes" id="UP000634136"/>
    </source>
</evidence>
<dbReference type="SMART" id="SM00751">
    <property type="entry name" value="BSD"/>
    <property type="match status" value="1"/>
</dbReference>
<keyword evidence="4" id="KW-1185">Reference proteome</keyword>
<dbReference type="Gene3D" id="1.10.3970.10">
    <property type="entry name" value="BSD domain"/>
    <property type="match status" value="1"/>
</dbReference>
<dbReference type="Pfam" id="PF03909">
    <property type="entry name" value="BSD"/>
    <property type="match status" value="1"/>
</dbReference>